<dbReference type="InterPro" id="IPR018483">
    <property type="entry name" value="Carb_kinase_FGGY_CS"/>
</dbReference>
<dbReference type="GO" id="GO:0042732">
    <property type="term" value="P:D-xylose metabolic process"/>
    <property type="evidence" value="ECO:0007669"/>
    <property type="project" value="UniProtKB-KW"/>
</dbReference>
<comment type="caution">
    <text evidence="8">The sequence shown here is derived from an EMBL/GenBank/DDBJ whole genome shotgun (WGS) entry which is preliminary data.</text>
</comment>
<dbReference type="Pfam" id="PF02782">
    <property type="entry name" value="FGGY_C"/>
    <property type="match status" value="1"/>
</dbReference>
<evidence type="ECO:0000256" key="4">
    <source>
        <dbReference type="ARBA" id="ARBA00022777"/>
    </source>
</evidence>
<dbReference type="InterPro" id="IPR050406">
    <property type="entry name" value="FGGY_Carb_Kinase"/>
</dbReference>
<dbReference type="Gene3D" id="3.30.420.40">
    <property type="match status" value="2"/>
</dbReference>
<evidence type="ECO:0000313" key="8">
    <source>
        <dbReference type="EMBL" id="PFG41048.1"/>
    </source>
</evidence>
<dbReference type="CDD" id="cd07805">
    <property type="entry name" value="ASKHA_NBD_FGGY_CvXK-like"/>
    <property type="match status" value="1"/>
</dbReference>
<gene>
    <name evidence="8" type="ORF">ATJ97_3594</name>
</gene>
<evidence type="ECO:0000259" key="7">
    <source>
        <dbReference type="Pfam" id="PF02782"/>
    </source>
</evidence>
<reference evidence="8 9" key="1">
    <citation type="submission" date="2017-10" db="EMBL/GenBank/DDBJ databases">
        <title>Sequencing the genomes of 1000 actinobacteria strains.</title>
        <authorList>
            <person name="Klenk H.-P."/>
        </authorList>
    </citation>
    <scope>NUCLEOTIDE SEQUENCE [LARGE SCALE GENOMIC DNA]</scope>
    <source>
        <strain evidence="8 9">DSM 21838</strain>
    </source>
</reference>
<dbReference type="InterPro" id="IPR043129">
    <property type="entry name" value="ATPase_NBD"/>
</dbReference>
<dbReference type="SUPFAM" id="SSF53067">
    <property type="entry name" value="Actin-like ATPase domain"/>
    <property type="match status" value="2"/>
</dbReference>
<dbReference type="Proteomes" id="UP000222106">
    <property type="component" value="Unassembled WGS sequence"/>
</dbReference>
<sequence>MRIVAHDLGTSGDKASLHDETGRILDSVTVPYATRHGDGGVSEQDPAAWVDAVGRASRGLLAKTGTAPSAVAGVVLSGHMQGLVLVGPDLQPLGPAMLWSDQRADREVGEIAARVSPEEVYRTTGHPLTSSYTLPKLLWVARHEPERLDRATSVVQAKDFVAATLTGAVATDPSDASGTLMMVLTEDRWWTELLDELGLPRRLMPEIRPSTSTVGRLTADAATLVGLPAGTPVVLGGGDGPIASVGAASLDESDSPYMCLGTSAWAATASDAPLLDPQRRSVTFRHVTGPGYAPTATMQAAGASLAWYARDVAGTTVEDALASVSPGSAADLGLYYLPYLMGERAPLWDRDVRGAFVGLAAHHGPGDLARAVLEGVAFNLAACYDAVSAASPHGRVRAIGGGARSHPWLATIADVLGAPVTRVSVTSEANSLGAAVTGLVGLGVLPDFTAARGLVAESDTVEPRRPPSWAAERRAEFDRLQAVLLPFFRDVARRRHSETI</sequence>
<keyword evidence="4 5" id="KW-0418">Kinase</keyword>
<dbReference type="PANTHER" id="PTHR43095:SF5">
    <property type="entry name" value="XYLULOSE KINASE"/>
    <property type="match status" value="1"/>
</dbReference>
<evidence type="ECO:0000313" key="9">
    <source>
        <dbReference type="Proteomes" id="UP000222106"/>
    </source>
</evidence>
<dbReference type="GO" id="GO:0016301">
    <property type="term" value="F:kinase activity"/>
    <property type="evidence" value="ECO:0007669"/>
    <property type="project" value="UniProtKB-KW"/>
</dbReference>
<feature type="domain" description="Carbohydrate kinase FGGY N-terminal" evidence="6">
    <location>
        <begin position="3"/>
        <end position="246"/>
    </location>
</feature>
<feature type="domain" description="Carbohydrate kinase FGGY C-terminal" evidence="7">
    <location>
        <begin position="257"/>
        <end position="440"/>
    </location>
</feature>
<evidence type="ECO:0000256" key="2">
    <source>
        <dbReference type="ARBA" id="ARBA00022629"/>
    </source>
</evidence>
<evidence type="ECO:0000256" key="1">
    <source>
        <dbReference type="ARBA" id="ARBA00009156"/>
    </source>
</evidence>
<dbReference type="GO" id="GO:0016773">
    <property type="term" value="F:phosphotransferase activity, alcohol group as acceptor"/>
    <property type="evidence" value="ECO:0007669"/>
    <property type="project" value="InterPro"/>
</dbReference>
<dbReference type="AlphaFoldDB" id="A0A2A9EQ62"/>
<dbReference type="InterPro" id="IPR018484">
    <property type="entry name" value="FGGY_N"/>
</dbReference>
<organism evidence="8 9">
    <name type="scientific">Georgenia soli</name>
    <dbReference type="NCBI Taxonomy" id="638953"/>
    <lineage>
        <taxon>Bacteria</taxon>
        <taxon>Bacillati</taxon>
        <taxon>Actinomycetota</taxon>
        <taxon>Actinomycetes</taxon>
        <taxon>Micrococcales</taxon>
        <taxon>Bogoriellaceae</taxon>
        <taxon>Georgenia</taxon>
    </lineage>
</organism>
<evidence type="ECO:0000256" key="5">
    <source>
        <dbReference type="RuleBase" id="RU003733"/>
    </source>
</evidence>
<evidence type="ECO:0000259" key="6">
    <source>
        <dbReference type="Pfam" id="PF00370"/>
    </source>
</evidence>
<dbReference type="EMBL" id="PDJI01000004">
    <property type="protein sequence ID" value="PFG41048.1"/>
    <property type="molecule type" value="Genomic_DNA"/>
</dbReference>
<keyword evidence="3 5" id="KW-0808">Transferase</keyword>
<name>A0A2A9EQ62_9MICO</name>
<dbReference type="PANTHER" id="PTHR43095">
    <property type="entry name" value="SUGAR KINASE"/>
    <property type="match status" value="1"/>
</dbReference>
<dbReference type="PIRSF" id="PIRSF000538">
    <property type="entry name" value="GlpK"/>
    <property type="match status" value="1"/>
</dbReference>
<keyword evidence="9" id="KW-1185">Reference proteome</keyword>
<keyword evidence="2" id="KW-0119">Carbohydrate metabolism</keyword>
<dbReference type="Pfam" id="PF00370">
    <property type="entry name" value="FGGY_N"/>
    <property type="match status" value="1"/>
</dbReference>
<keyword evidence="2" id="KW-0859">Xylose metabolism</keyword>
<dbReference type="PROSITE" id="PS00933">
    <property type="entry name" value="FGGY_KINASES_1"/>
    <property type="match status" value="1"/>
</dbReference>
<accession>A0A2A9EQ62</accession>
<proteinExistence type="inferred from homology"/>
<dbReference type="InterPro" id="IPR018485">
    <property type="entry name" value="FGGY_C"/>
</dbReference>
<comment type="similarity">
    <text evidence="1 5">Belongs to the FGGY kinase family.</text>
</comment>
<protein>
    <submittedName>
        <fullName evidence="8">Xylulokinase</fullName>
    </submittedName>
</protein>
<dbReference type="RefSeq" id="WP_143427068.1">
    <property type="nucleotide sequence ID" value="NZ_PDJI01000004.1"/>
</dbReference>
<evidence type="ECO:0000256" key="3">
    <source>
        <dbReference type="ARBA" id="ARBA00022679"/>
    </source>
</evidence>
<dbReference type="PROSITE" id="PS00445">
    <property type="entry name" value="FGGY_KINASES_2"/>
    <property type="match status" value="1"/>
</dbReference>
<dbReference type="InterPro" id="IPR000577">
    <property type="entry name" value="Carb_kinase_FGGY"/>
</dbReference>
<dbReference type="OrthoDB" id="9782710at2"/>